<evidence type="ECO:0000256" key="5">
    <source>
        <dbReference type="ARBA" id="ARBA00023002"/>
    </source>
</evidence>
<comment type="cofactor">
    <cofactor evidence="1">
        <name>FAD</name>
        <dbReference type="ChEBI" id="CHEBI:57692"/>
    </cofactor>
</comment>
<dbReference type="EMBL" id="UFVQ01000003">
    <property type="protein sequence ID" value="STC97505.1"/>
    <property type="molecule type" value="Genomic_DNA"/>
</dbReference>
<feature type="transmembrane region" description="Helical" evidence="6">
    <location>
        <begin position="6"/>
        <end position="24"/>
    </location>
</feature>
<evidence type="ECO:0000256" key="1">
    <source>
        <dbReference type="ARBA" id="ARBA00001974"/>
    </source>
</evidence>
<dbReference type="AlphaFoldDB" id="A0A376DXH0"/>
<name>A0A376DXH0_CHRCU</name>
<keyword evidence="5" id="KW-0560">Oxidoreductase</keyword>
<keyword evidence="7" id="KW-0503">Monooxygenase</keyword>
<evidence type="ECO:0000313" key="8">
    <source>
        <dbReference type="Proteomes" id="UP000255224"/>
    </source>
</evidence>
<gene>
    <name evidence="7" type="ORF">NCTC13533_02440</name>
</gene>
<proteinExistence type="predicted"/>
<dbReference type="Pfam" id="PF13434">
    <property type="entry name" value="Lys_Orn_oxgnase"/>
    <property type="match status" value="1"/>
</dbReference>
<reference evidence="7 8" key="1">
    <citation type="submission" date="2018-06" db="EMBL/GenBank/DDBJ databases">
        <authorList>
            <consortium name="Pathogen Informatics"/>
            <person name="Doyle S."/>
        </authorList>
    </citation>
    <scope>NUCLEOTIDE SEQUENCE [LARGE SCALE GENOMIC DNA]</scope>
    <source>
        <strain evidence="7 8">NCTC13533</strain>
    </source>
</reference>
<keyword evidence="2" id="KW-0285">Flavoprotein</keyword>
<evidence type="ECO:0000256" key="4">
    <source>
        <dbReference type="ARBA" id="ARBA00022857"/>
    </source>
</evidence>
<evidence type="ECO:0000256" key="2">
    <source>
        <dbReference type="ARBA" id="ARBA00022630"/>
    </source>
</evidence>
<dbReference type="InterPro" id="IPR025700">
    <property type="entry name" value="Lys/Orn_oxygenase"/>
</dbReference>
<accession>A0A376DXH0</accession>
<keyword evidence="6" id="KW-1133">Transmembrane helix</keyword>
<evidence type="ECO:0000256" key="6">
    <source>
        <dbReference type="SAM" id="Phobius"/>
    </source>
</evidence>
<dbReference type="GO" id="GO:0004497">
    <property type="term" value="F:monooxygenase activity"/>
    <property type="evidence" value="ECO:0007669"/>
    <property type="project" value="UniProtKB-KW"/>
</dbReference>
<sequence length="47" mass="5007">MNNDTVYNVIGIGIGPFNLGLAALSNPISELKPFSLTRETVSTGIRD</sequence>
<evidence type="ECO:0000256" key="3">
    <source>
        <dbReference type="ARBA" id="ARBA00022827"/>
    </source>
</evidence>
<keyword evidence="6" id="KW-0812">Transmembrane</keyword>
<evidence type="ECO:0000313" key="7">
    <source>
        <dbReference type="EMBL" id="STC97505.1"/>
    </source>
</evidence>
<keyword evidence="4" id="KW-0521">NADP</keyword>
<organism evidence="7 8">
    <name type="scientific">Chryseobacterium carnipullorum</name>
    <dbReference type="NCBI Taxonomy" id="1124835"/>
    <lineage>
        <taxon>Bacteria</taxon>
        <taxon>Pseudomonadati</taxon>
        <taxon>Bacteroidota</taxon>
        <taxon>Flavobacteriia</taxon>
        <taxon>Flavobacteriales</taxon>
        <taxon>Weeksellaceae</taxon>
        <taxon>Chryseobacterium group</taxon>
        <taxon>Chryseobacterium</taxon>
    </lineage>
</organism>
<dbReference type="Proteomes" id="UP000255224">
    <property type="component" value="Unassembled WGS sequence"/>
</dbReference>
<keyword evidence="6" id="KW-0472">Membrane</keyword>
<keyword evidence="3" id="KW-0274">FAD</keyword>
<protein>
    <submittedName>
        <fullName evidence="7">Lysine/ornithine N-monooxygenase</fullName>
    </submittedName>
</protein>